<reference evidence="5 6" key="1">
    <citation type="submission" date="2018-09" db="EMBL/GenBank/DDBJ databases">
        <authorList>
            <person name="Zhu H."/>
        </authorList>
    </citation>
    <scope>NUCLEOTIDE SEQUENCE [LARGE SCALE GENOMIC DNA]</scope>
    <source>
        <strain evidence="5 6">K2S05-167</strain>
    </source>
</reference>
<proteinExistence type="predicted"/>
<dbReference type="GO" id="GO:0015074">
    <property type="term" value="P:DNA integration"/>
    <property type="evidence" value="ECO:0007669"/>
    <property type="project" value="InterPro"/>
</dbReference>
<keyword evidence="2" id="KW-0233">DNA recombination</keyword>
<evidence type="ECO:0000259" key="4">
    <source>
        <dbReference type="PROSITE" id="PS51900"/>
    </source>
</evidence>
<dbReference type="Proteomes" id="UP000286287">
    <property type="component" value="Unassembled WGS sequence"/>
</dbReference>
<keyword evidence="1 3" id="KW-0238">DNA-binding</keyword>
<evidence type="ECO:0000313" key="6">
    <source>
        <dbReference type="Proteomes" id="UP000286287"/>
    </source>
</evidence>
<dbReference type="RefSeq" id="WP_119760041.1">
    <property type="nucleotide sequence ID" value="NZ_QYUJ01000004.1"/>
</dbReference>
<dbReference type="AlphaFoldDB" id="A0A418VHH9"/>
<dbReference type="InterPro" id="IPR013762">
    <property type="entry name" value="Integrase-like_cat_sf"/>
</dbReference>
<name>A0A418VHH9_9DEIO</name>
<evidence type="ECO:0000256" key="3">
    <source>
        <dbReference type="PROSITE-ProRule" id="PRU01248"/>
    </source>
</evidence>
<dbReference type="GO" id="GO:0006310">
    <property type="term" value="P:DNA recombination"/>
    <property type="evidence" value="ECO:0007669"/>
    <property type="project" value="UniProtKB-KW"/>
</dbReference>
<dbReference type="SUPFAM" id="SSF56349">
    <property type="entry name" value="DNA breaking-rejoining enzymes"/>
    <property type="match status" value="1"/>
</dbReference>
<dbReference type="GO" id="GO:0003677">
    <property type="term" value="F:DNA binding"/>
    <property type="evidence" value="ECO:0007669"/>
    <property type="project" value="UniProtKB-UniRule"/>
</dbReference>
<evidence type="ECO:0000256" key="2">
    <source>
        <dbReference type="ARBA" id="ARBA00023172"/>
    </source>
</evidence>
<evidence type="ECO:0000256" key="1">
    <source>
        <dbReference type="ARBA" id="ARBA00023125"/>
    </source>
</evidence>
<organism evidence="5 6">
    <name type="scientific">Deinococcus cavernae</name>
    <dbReference type="NCBI Taxonomy" id="2320857"/>
    <lineage>
        <taxon>Bacteria</taxon>
        <taxon>Thermotogati</taxon>
        <taxon>Deinococcota</taxon>
        <taxon>Deinococci</taxon>
        <taxon>Deinococcales</taxon>
        <taxon>Deinococcaceae</taxon>
        <taxon>Deinococcus</taxon>
    </lineage>
</organism>
<evidence type="ECO:0000313" key="5">
    <source>
        <dbReference type="EMBL" id="RJF75588.1"/>
    </source>
</evidence>
<dbReference type="InterPro" id="IPR044068">
    <property type="entry name" value="CB"/>
</dbReference>
<dbReference type="EMBL" id="QYUJ01000004">
    <property type="protein sequence ID" value="RJF75588.1"/>
    <property type="molecule type" value="Genomic_DNA"/>
</dbReference>
<keyword evidence="6" id="KW-1185">Reference proteome</keyword>
<accession>A0A418VHH9</accession>
<dbReference type="PROSITE" id="PS51900">
    <property type="entry name" value="CB"/>
    <property type="match status" value="1"/>
</dbReference>
<dbReference type="OrthoDB" id="74123at2"/>
<gene>
    <name evidence="5" type="ORF">D3875_00635</name>
</gene>
<dbReference type="InterPro" id="IPR011010">
    <property type="entry name" value="DNA_brk_join_enz"/>
</dbReference>
<dbReference type="Gene3D" id="1.10.150.130">
    <property type="match status" value="1"/>
</dbReference>
<dbReference type="Gene3D" id="1.10.443.10">
    <property type="entry name" value="Intergrase catalytic core"/>
    <property type="match status" value="1"/>
</dbReference>
<sequence length="291" mass="33463">MPPTLPFPSPQTLRLLLEREQDNEFIDVLSTMLEGSPVTKKNVMSGWRLYLRWVREEGRGVLNADQAQAEAYTAWLKLEYQAPATINNRLVQVRKMYRLLLQGGLVETEVFKATHGVVNPADERRLYYTEEEITRLLAHGDVGERLLVLLGAHLGLTGPELLTLKFDDFRNDDQEVQLQRRLGKPVLSCSKEIQLALQQVRHREGERPLFGFHASGRVFEYENDMQLRSVVFMLCKKANVLYKGWRSFRNYAGIKMLRESRDARKTAEQLGIGGRQALNPTVRLVKKGKKK</sequence>
<comment type="caution">
    <text evidence="5">The sequence shown here is derived from an EMBL/GenBank/DDBJ whole genome shotgun (WGS) entry which is preliminary data.</text>
</comment>
<protein>
    <recommendedName>
        <fullName evidence="4">Core-binding (CB) domain-containing protein</fullName>
    </recommendedName>
</protein>
<dbReference type="InterPro" id="IPR010998">
    <property type="entry name" value="Integrase_recombinase_N"/>
</dbReference>
<feature type="domain" description="Core-binding (CB)" evidence="4">
    <location>
        <begin position="20"/>
        <end position="101"/>
    </location>
</feature>